<protein>
    <submittedName>
        <fullName evidence="4">AB hydrolase superfamily protein YdjP</fullName>
    </submittedName>
</protein>
<gene>
    <name evidence="4" type="ORF">BJL86_2694</name>
</gene>
<dbReference type="SUPFAM" id="SSF53474">
    <property type="entry name" value="alpha/beta-Hydrolases"/>
    <property type="match status" value="1"/>
</dbReference>
<keyword evidence="1" id="KW-0575">Peroxidase</keyword>
<feature type="domain" description="AB hydrolase-1" evidence="3">
    <location>
        <begin position="51"/>
        <end position="287"/>
    </location>
</feature>
<keyword evidence="4" id="KW-0378">Hydrolase</keyword>
<dbReference type="KEGG" id="dtm:BJL86_2694"/>
<dbReference type="RefSeq" id="WP_082908733.1">
    <property type="nucleotide sequence ID" value="NZ_CP015961.1"/>
</dbReference>
<organism evidence="4 5">
    <name type="scientific">Dietzia timorensis</name>
    <dbReference type="NCBI Taxonomy" id="499555"/>
    <lineage>
        <taxon>Bacteria</taxon>
        <taxon>Bacillati</taxon>
        <taxon>Actinomycetota</taxon>
        <taxon>Actinomycetes</taxon>
        <taxon>Mycobacteriales</taxon>
        <taxon>Dietziaceae</taxon>
        <taxon>Dietzia</taxon>
    </lineage>
</organism>
<evidence type="ECO:0000259" key="3">
    <source>
        <dbReference type="Pfam" id="PF12697"/>
    </source>
</evidence>
<dbReference type="GO" id="GO:0004601">
    <property type="term" value="F:peroxidase activity"/>
    <property type="evidence" value="ECO:0007669"/>
    <property type="project" value="UniProtKB-KW"/>
</dbReference>
<dbReference type="AlphaFoldDB" id="A0A173LP63"/>
<feature type="region of interest" description="Disordered" evidence="2">
    <location>
        <begin position="1"/>
        <end position="31"/>
    </location>
</feature>
<dbReference type="Pfam" id="PF12697">
    <property type="entry name" value="Abhydrolase_6"/>
    <property type="match status" value="1"/>
</dbReference>
<dbReference type="PANTHER" id="PTHR43433:SF5">
    <property type="entry name" value="AB HYDROLASE-1 DOMAIN-CONTAINING PROTEIN"/>
    <property type="match status" value="1"/>
</dbReference>
<keyword evidence="5" id="KW-1185">Reference proteome</keyword>
<evidence type="ECO:0000313" key="4">
    <source>
        <dbReference type="EMBL" id="ANI93454.1"/>
    </source>
</evidence>
<dbReference type="STRING" id="499555.BJL86_2694"/>
<proteinExistence type="predicted"/>
<accession>A0A173LP63</accession>
<dbReference type="PANTHER" id="PTHR43433">
    <property type="entry name" value="HYDROLASE, ALPHA/BETA FOLD FAMILY PROTEIN"/>
    <property type="match status" value="1"/>
</dbReference>
<dbReference type="InterPro" id="IPR000073">
    <property type="entry name" value="AB_hydrolase_1"/>
</dbReference>
<dbReference type="InterPro" id="IPR050471">
    <property type="entry name" value="AB_hydrolase"/>
</dbReference>
<keyword evidence="1" id="KW-0560">Oxidoreductase</keyword>
<reference evidence="4 5" key="1">
    <citation type="submission" date="2016-06" db="EMBL/GenBank/DDBJ databases">
        <title>Complete genome sequence of a saline-alkali tolerant type strain Dietzia timorensis ID05-A0528T.</title>
        <authorList>
            <person name="Wu X."/>
        </authorList>
    </citation>
    <scope>NUCLEOTIDE SEQUENCE [LARGE SCALE GENOMIC DNA]</scope>
    <source>
        <strain evidence="4 5">ID05-A0528</strain>
    </source>
</reference>
<dbReference type="PRINTS" id="PR00111">
    <property type="entry name" value="ABHYDROLASE"/>
</dbReference>
<evidence type="ECO:0000256" key="2">
    <source>
        <dbReference type="SAM" id="MobiDB-lite"/>
    </source>
</evidence>
<dbReference type="PRINTS" id="PR00412">
    <property type="entry name" value="EPOXHYDRLASE"/>
</dbReference>
<dbReference type="OrthoDB" id="9785847at2"/>
<dbReference type="Gene3D" id="3.40.50.1820">
    <property type="entry name" value="alpha/beta hydrolase"/>
    <property type="match status" value="1"/>
</dbReference>
<dbReference type="InterPro" id="IPR000639">
    <property type="entry name" value="Epox_hydrolase-like"/>
</dbReference>
<name>A0A173LP63_9ACTN</name>
<sequence>MSDANEKSAGADTSSAGPGAPGDLRESRSVASTDGTTIAFQTCGDTAARPLLLLHGWAQSSRAWGDELLGRLAETFRVIAMDLRGHGNSGAPADGYDDSRQWADDVAAVLDAEGVGDGDGAIVLGWSYGGIVVGDFVAAEGTSRLGGIVLCGATTSISRAPGGAVGDAMLAAGKGAMDPNPKRAIAALGSFGADMFAQRVGEGQQRLFGLSLATATHVREALLSRRVNNDEALAAAGVPALVIHGERDGIVLPSAGEANAETLGVQCTFYPDVAHAPFLEAPDRFVADLEAFAAEL</sequence>
<evidence type="ECO:0000256" key="1">
    <source>
        <dbReference type="ARBA" id="ARBA00022559"/>
    </source>
</evidence>
<evidence type="ECO:0000313" key="5">
    <source>
        <dbReference type="Proteomes" id="UP000186104"/>
    </source>
</evidence>
<dbReference type="GO" id="GO:0016787">
    <property type="term" value="F:hydrolase activity"/>
    <property type="evidence" value="ECO:0007669"/>
    <property type="project" value="UniProtKB-KW"/>
</dbReference>
<dbReference type="Proteomes" id="UP000186104">
    <property type="component" value="Chromosome"/>
</dbReference>
<dbReference type="InterPro" id="IPR029058">
    <property type="entry name" value="AB_hydrolase_fold"/>
</dbReference>
<dbReference type="EMBL" id="CP015961">
    <property type="protein sequence ID" value="ANI93454.1"/>
    <property type="molecule type" value="Genomic_DNA"/>
</dbReference>